<evidence type="ECO:0000256" key="2">
    <source>
        <dbReference type="ARBA" id="ARBA00022801"/>
    </source>
</evidence>
<sequence length="559" mass="62700">MTKIKNPIIPGMAPDPSILRVDDKYYIATSTFHWAPAIELYESTDLQNWHVIEHAFNNDEISLQGTATPAGIWAPHLSYDQKNKRYWIAYSHMLNMNGREFNANSFAIWSDSIHGPWSEPIYLTSIGFDPSLFHDEDGKTYVSILEWESRPNYQAPGRIVIAEFDFEAHKLASPWHTVTTGFTTRGASEAPNVYKRHGYYYLMIAAGGTGYAHGVEIGRSRNIFGPYEPHPSGEPIVTASPAHLFSKGDPDAGQFQMYNPTSPIQKAGHGSLVETPGGEWYLAHLMSRPLPHTTLNPLGRETGLQKMHWTADDWLEMADGSNLAKETVDAPKDAIIETPVSHDITESFAGHTYQTNFMSPYRFQHEQWVNTTERPGHLRIYGGESLFSQMNPSMLATRATSFDYSIETEVEFQPDHYSETAGLGLYYDSNNWLYLRLYWSASANSLAVGLSQAKLGEKITYLYQKLPVQVGKVQLKVRYNFGIATVLAKTPAADEWTTIVADIDVQYLSDEGVNGVKGEIGGFTGLFNFLAVTDAHQHDSFADFTYYKVLNDLDESALD</sequence>
<keyword evidence="6" id="KW-1185">Reference proteome</keyword>
<dbReference type="GO" id="GO:0005975">
    <property type="term" value="P:carbohydrate metabolic process"/>
    <property type="evidence" value="ECO:0007669"/>
    <property type="project" value="InterPro"/>
</dbReference>
<evidence type="ECO:0000256" key="4">
    <source>
        <dbReference type="RuleBase" id="RU361187"/>
    </source>
</evidence>
<keyword evidence="3 4" id="KW-0326">Glycosidase</keyword>
<dbReference type="Pfam" id="PF04616">
    <property type="entry name" value="Glyco_hydro_43"/>
    <property type="match status" value="1"/>
</dbReference>
<keyword evidence="2 4" id="KW-0378">Hydrolase</keyword>
<dbReference type="Gene3D" id="2.60.120.200">
    <property type="match status" value="1"/>
</dbReference>
<proteinExistence type="inferred from homology"/>
<dbReference type="Proteomes" id="UP000254912">
    <property type="component" value="Unassembled WGS sequence"/>
</dbReference>
<reference evidence="5 6" key="1">
    <citation type="submission" date="2018-07" db="EMBL/GenBank/DDBJ databases">
        <title>Genomic Encyclopedia of Type Strains, Phase III (KMG-III): the genomes of soil and plant-associated and newly described type strains.</title>
        <authorList>
            <person name="Whitman W."/>
        </authorList>
    </citation>
    <scope>NUCLEOTIDE SEQUENCE [LARGE SCALE GENOMIC DNA]</scope>
    <source>
        <strain evidence="5 6">CECT 7031</strain>
    </source>
</reference>
<evidence type="ECO:0000313" key="6">
    <source>
        <dbReference type="Proteomes" id="UP000254912"/>
    </source>
</evidence>
<dbReference type="AlphaFoldDB" id="A0A288QW97"/>
<protein>
    <submittedName>
        <fullName evidence="5">Xylan 1,4-beta-xylosidase</fullName>
    </submittedName>
</protein>
<dbReference type="GO" id="GO:0004553">
    <property type="term" value="F:hydrolase activity, hydrolyzing O-glycosyl compounds"/>
    <property type="evidence" value="ECO:0007669"/>
    <property type="project" value="InterPro"/>
</dbReference>
<dbReference type="GeneID" id="94545966"/>
<dbReference type="InterPro" id="IPR023296">
    <property type="entry name" value="Glyco_hydro_beta-prop_sf"/>
</dbReference>
<dbReference type="KEGG" id="wso:WSWS_00767"/>
<dbReference type="EMBL" id="QRAS01000001">
    <property type="protein sequence ID" value="RDL11971.1"/>
    <property type="molecule type" value="Genomic_DNA"/>
</dbReference>
<evidence type="ECO:0000313" key="5">
    <source>
        <dbReference type="EMBL" id="RDL11971.1"/>
    </source>
</evidence>
<dbReference type="InterPro" id="IPR006710">
    <property type="entry name" value="Glyco_hydro_43"/>
</dbReference>
<dbReference type="InterPro" id="IPR051795">
    <property type="entry name" value="Glycosyl_Hydrlase_43"/>
</dbReference>
<dbReference type="SUPFAM" id="SSF75005">
    <property type="entry name" value="Arabinanase/levansucrase/invertase"/>
    <property type="match status" value="1"/>
</dbReference>
<dbReference type="Pfam" id="PF17851">
    <property type="entry name" value="GH43_C2"/>
    <property type="match status" value="1"/>
</dbReference>
<organism evidence="5 6">
    <name type="scientific">Weissella soli</name>
    <dbReference type="NCBI Taxonomy" id="155866"/>
    <lineage>
        <taxon>Bacteria</taxon>
        <taxon>Bacillati</taxon>
        <taxon>Bacillota</taxon>
        <taxon>Bacilli</taxon>
        <taxon>Lactobacillales</taxon>
        <taxon>Lactobacillaceae</taxon>
        <taxon>Weissella</taxon>
    </lineage>
</organism>
<dbReference type="RefSeq" id="WP_070230033.1">
    <property type="nucleotide sequence ID" value="NZ_BJYO01000002.1"/>
</dbReference>
<dbReference type="PANTHER" id="PTHR42812:SF12">
    <property type="entry name" value="BETA-XYLOSIDASE-RELATED"/>
    <property type="match status" value="1"/>
</dbReference>
<dbReference type="PANTHER" id="PTHR42812">
    <property type="entry name" value="BETA-XYLOSIDASE"/>
    <property type="match status" value="1"/>
</dbReference>
<comment type="similarity">
    <text evidence="1 4">Belongs to the glycosyl hydrolase 43 family.</text>
</comment>
<name>A0A288QW97_9LACO</name>
<evidence type="ECO:0000256" key="3">
    <source>
        <dbReference type="ARBA" id="ARBA00023295"/>
    </source>
</evidence>
<dbReference type="InterPro" id="IPR041542">
    <property type="entry name" value="GH43_C2"/>
</dbReference>
<gene>
    <name evidence="5" type="ORF">DFP99_0395</name>
</gene>
<comment type="caution">
    <text evidence="5">The sequence shown here is derived from an EMBL/GenBank/DDBJ whole genome shotgun (WGS) entry which is preliminary data.</text>
</comment>
<accession>A0A288QW97</accession>
<dbReference type="SUPFAM" id="SSF49899">
    <property type="entry name" value="Concanavalin A-like lectins/glucanases"/>
    <property type="match status" value="1"/>
</dbReference>
<evidence type="ECO:0000256" key="1">
    <source>
        <dbReference type="ARBA" id="ARBA00009865"/>
    </source>
</evidence>
<dbReference type="Gene3D" id="2.115.10.20">
    <property type="entry name" value="Glycosyl hydrolase domain, family 43"/>
    <property type="match status" value="1"/>
</dbReference>
<dbReference type="InterPro" id="IPR013320">
    <property type="entry name" value="ConA-like_dom_sf"/>
</dbReference>